<reference evidence="2" key="2">
    <citation type="submission" date="2012-12" db="EMBL/GenBank/DDBJ databases">
        <authorList>
            <consortium name="WormBase Consortium"/>
            <person name="Ghedin E."/>
            <person name="Paulini M."/>
        </authorList>
    </citation>
    <scope>NUCLEOTIDE SEQUENCE</scope>
    <source>
        <strain evidence="2">FR3</strain>
    </source>
</reference>
<evidence type="ECO:0000313" key="2">
    <source>
        <dbReference type="EMBL" id="CDP95277.1"/>
    </source>
</evidence>
<reference evidence="2" key="1">
    <citation type="journal article" date="2007" name="Science">
        <title>Draft genome of the filarial nematode parasite Brugia malayi.</title>
        <authorList>
            <person name="Ghedin E."/>
            <person name="Wang S."/>
            <person name="Spiro D."/>
            <person name="Caler E."/>
            <person name="Zhao Q."/>
            <person name="Crabtree J."/>
            <person name="Allen J.E."/>
            <person name="Delcher A.L."/>
            <person name="Guiliano D.B."/>
            <person name="Miranda-Saavedra D."/>
            <person name="Angiuoli S.V."/>
            <person name="Creasy T."/>
            <person name="Amedeo P."/>
            <person name="Haas B."/>
            <person name="El-Sayed N.M."/>
            <person name="Wortman J.R."/>
            <person name="Feldblyum T."/>
            <person name="Tallon L."/>
            <person name="Schatz M."/>
            <person name="Shumway M."/>
            <person name="Koo H."/>
            <person name="Salzberg S.L."/>
            <person name="Schobel S."/>
            <person name="Pertea M."/>
            <person name="Pop M."/>
            <person name="White O."/>
            <person name="Barton G.J."/>
            <person name="Carlow C.K."/>
            <person name="Crawford M.J."/>
            <person name="Daub J."/>
            <person name="Dimmic M.W."/>
            <person name="Estes C.F."/>
            <person name="Foster J.M."/>
            <person name="Ganatra M."/>
            <person name="Gregory W.F."/>
            <person name="Johnson N.M."/>
            <person name="Jin J."/>
            <person name="Komuniecki R."/>
            <person name="Korf I."/>
            <person name="Kumar S."/>
            <person name="Laney S."/>
            <person name="Li B.W."/>
            <person name="Li W."/>
            <person name="Lindblom T.H."/>
            <person name="Lustigman S."/>
            <person name="Ma D."/>
            <person name="Maina C.V."/>
            <person name="Martin D.M."/>
            <person name="McCarter J.P."/>
            <person name="McReynolds L."/>
            <person name="Mitreva M."/>
            <person name="Nutman T.B."/>
            <person name="Parkinson J."/>
            <person name="Peregrin-Alvarez J.M."/>
            <person name="Poole C."/>
            <person name="Ren Q."/>
            <person name="Saunders L."/>
            <person name="Sluder A.E."/>
            <person name="Smith K."/>
            <person name="Stanke M."/>
            <person name="Unnasch T.R."/>
            <person name="Ware J."/>
            <person name="Wei A.D."/>
            <person name="Weil G."/>
            <person name="Williams D.J."/>
            <person name="Zhang Y."/>
            <person name="Williams S.A."/>
            <person name="Fraser-Liggett C."/>
            <person name="Slatko B."/>
            <person name="Blaxter M.L."/>
            <person name="Scott A.L."/>
        </authorList>
    </citation>
    <scope>NUCLEOTIDE SEQUENCE</scope>
    <source>
        <strain evidence="2">FR3</strain>
    </source>
</reference>
<sequence length="40" mass="4541">MPSLHLEPPRHCLSSMQRSPGSLRSKHSSAISNFVSFFFH</sequence>
<organism evidence="2">
    <name type="scientific">Brugia malayi</name>
    <name type="common">Filarial nematode worm</name>
    <dbReference type="NCBI Taxonomy" id="6279"/>
    <lineage>
        <taxon>Eukaryota</taxon>
        <taxon>Metazoa</taxon>
        <taxon>Ecdysozoa</taxon>
        <taxon>Nematoda</taxon>
        <taxon>Chromadorea</taxon>
        <taxon>Rhabditida</taxon>
        <taxon>Spirurina</taxon>
        <taxon>Spiruromorpha</taxon>
        <taxon>Filarioidea</taxon>
        <taxon>Onchocercidae</taxon>
        <taxon>Brugia</taxon>
    </lineage>
</organism>
<feature type="region of interest" description="Disordered" evidence="1">
    <location>
        <begin position="1"/>
        <end position="26"/>
    </location>
</feature>
<feature type="compositionally biased region" description="Polar residues" evidence="1">
    <location>
        <begin position="14"/>
        <end position="26"/>
    </location>
</feature>
<dbReference type="AlphaFoldDB" id="A0A1I9G1W9"/>
<name>A0A1I9G1W9_BRUMA</name>
<protein>
    <submittedName>
        <fullName evidence="2">Bm13088</fullName>
    </submittedName>
</protein>
<dbReference type="EMBL" id="LN856937">
    <property type="protein sequence ID" value="CDP95277.1"/>
    <property type="molecule type" value="Genomic_DNA"/>
</dbReference>
<accession>A0A1I9G1W9</accession>
<evidence type="ECO:0000256" key="1">
    <source>
        <dbReference type="SAM" id="MobiDB-lite"/>
    </source>
</evidence>
<gene>
    <name evidence="2" type="primary">Bm13088</name>
    <name evidence="2" type="ORF">BM_Bm13088</name>
</gene>
<proteinExistence type="predicted"/>